<accession>A0A3A5H2C0</accession>
<dbReference type="EMBL" id="QYRP01000002">
    <property type="protein sequence ID" value="RJS44872.1"/>
    <property type="molecule type" value="Genomic_DNA"/>
</dbReference>
<reference evidence="2" key="1">
    <citation type="submission" date="2018-09" db="EMBL/GenBank/DDBJ databases">
        <authorList>
            <person name="Zhu H."/>
        </authorList>
    </citation>
    <scope>NUCLEOTIDE SEQUENCE [LARGE SCALE GENOMIC DNA]</scope>
    <source>
        <strain evidence="2">K1W22B-1</strain>
    </source>
</reference>
<keyword evidence="2" id="KW-1185">Reference proteome</keyword>
<dbReference type="RefSeq" id="WP_120058693.1">
    <property type="nucleotide sequence ID" value="NZ_QYRP01000002.1"/>
</dbReference>
<proteinExistence type="predicted"/>
<evidence type="ECO:0000313" key="1">
    <source>
        <dbReference type="EMBL" id="RJS44872.1"/>
    </source>
</evidence>
<comment type="caution">
    <text evidence="1">The sequence shown here is derived from an EMBL/GenBank/DDBJ whole genome shotgun (WGS) entry which is preliminary data.</text>
</comment>
<dbReference type="Proteomes" id="UP000276542">
    <property type="component" value="Unassembled WGS sequence"/>
</dbReference>
<sequence>MTSTPAHLAYDEASTPDEMHADCEAATSNIHVPAPRLAKTVTTTLMGAPKRAAAPVIAVTDRLARLAGSILD</sequence>
<protein>
    <submittedName>
        <fullName evidence="1">Uncharacterized protein</fullName>
    </submittedName>
</protein>
<evidence type="ECO:0000313" key="2">
    <source>
        <dbReference type="Proteomes" id="UP000276542"/>
    </source>
</evidence>
<name>A0A3A5H2C0_9ACTN</name>
<organism evidence="1 2">
    <name type="scientific">Nocardioides cavernaquae</name>
    <dbReference type="NCBI Taxonomy" id="2321396"/>
    <lineage>
        <taxon>Bacteria</taxon>
        <taxon>Bacillati</taxon>
        <taxon>Actinomycetota</taxon>
        <taxon>Actinomycetes</taxon>
        <taxon>Propionibacteriales</taxon>
        <taxon>Nocardioidaceae</taxon>
        <taxon>Nocardioides</taxon>
    </lineage>
</organism>
<dbReference type="AlphaFoldDB" id="A0A3A5H2C0"/>
<gene>
    <name evidence="1" type="ORF">D4739_00510</name>
</gene>